<proteinExistence type="inferred from homology"/>
<dbReference type="SUPFAM" id="SSF63829">
    <property type="entry name" value="Calcium-dependent phosphotriesterase"/>
    <property type="match status" value="1"/>
</dbReference>
<comment type="caution">
    <text evidence="3">The sequence shown here is derived from an EMBL/GenBank/DDBJ whole genome shotgun (WGS) entry which is preliminary data.</text>
</comment>
<dbReference type="PANTHER" id="PTHR10907:SF47">
    <property type="entry name" value="REGUCALCIN"/>
    <property type="match status" value="1"/>
</dbReference>
<evidence type="ECO:0000313" key="4">
    <source>
        <dbReference type="Proteomes" id="UP001524547"/>
    </source>
</evidence>
<evidence type="ECO:0000313" key="3">
    <source>
        <dbReference type="EMBL" id="MCQ8239323.1"/>
    </source>
</evidence>
<organism evidence="3 4">
    <name type="scientific">Rhizosaccharibacter radicis</name>
    <dbReference type="NCBI Taxonomy" id="2782605"/>
    <lineage>
        <taxon>Bacteria</taxon>
        <taxon>Pseudomonadati</taxon>
        <taxon>Pseudomonadota</taxon>
        <taxon>Alphaproteobacteria</taxon>
        <taxon>Acetobacterales</taxon>
        <taxon>Acetobacteraceae</taxon>
        <taxon>Rhizosaccharibacter</taxon>
    </lineage>
</organism>
<protein>
    <submittedName>
        <fullName evidence="3">SMP-30/gluconolactonase/LRE family protein</fullName>
    </submittedName>
</protein>
<gene>
    <name evidence="3" type="ORF">NFI88_00525</name>
</gene>
<dbReference type="InterPro" id="IPR013658">
    <property type="entry name" value="SGL"/>
</dbReference>
<dbReference type="Gene3D" id="2.120.10.30">
    <property type="entry name" value="TolB, C-terminal domain"/>
    <property type="match status" value="1"/>
</dbReference>
<evidence type="ECO:0000256" key="1">
    <source>
        <dbReference type="ARBA" id="ARBA00008853"/>
    </source>
</evidence>
<accession>A0ABT1VUG4</accession>
<comment type="similarity">
    <text evidence="1">Belongs to the SMP-30/CGR1 family.</text>
</comment>
<dbReference type="Pfam" id="PF08450">
    <property type="entry name" value="SGL"/>
    <property type="match status" value="1"/>
</dbReference>
<name>A0ABT1VUG4_9PROT</name>
<dbReference type="PRINTS" id="PR01790">
    <property type="entry name" value="SMP30FAMILY"/>
</dbReference>
<dbReference type="InterPro" id="IPR005511">
    <property type="entry name" value="SMP-30"/>
</dbReference>
<keyword evidence="4" id="KW-1185">Reference proteome</keyword>
<reference evidence="3 4" key="1">
    <citation type="submission" date="2022-06" db="EMBL/GenBank/DDBJ databases">
        <title>Rhizosaccharibacter gen. nov. sp. nov. KSS12, endophytic bacteria isolated from sugarcane.</title>
        <authorList>
            <person name="Pitiwittayakul N."/>
        </authorList>
    </citation>
    <scope>NUCLEOTIDE SEQUENCE [LARGE SCALE GENOMIC DNA]</scope>
    <source>
        <strain evidence="3 4">KSS12</strain>
    </source>
</reference>
<evidence type="ECO:0000259" key="2">
    <source>
        <dbReference type="Pfam" id="PF08450"/>
    </source>
</evidence>
<dbReference type="RefSeq" id="WP_422918070.1">
    <property type="nucleotide sequence ID" value="NZ_JAMZEJ010000001.1"/>
</dbReference>
<dbReference type="Proteomes" id="UP001524547">
    <property type="component" value="Unassembled WGS sequence"/>
</dbReference>
<dbReference type="PANTHER" id="PTHR10907">
    <property type="entry name" value="REGUCALCIN"/>
    <property type="match status" value="1"/>
</dbReference>
<feature type="domain" description="SMP-30/Gluconolactonase/LRE-like region" evidence="2">
    <location>
        <begin position="17"/>
        <end position="267"/>
    </location>
</feature>
<dbReference type="EMBL" id="JAMZEJ010000001">
    <property type="protein sequence ID" value="MCQ8239323.1"/>
    <property type="molecule type" value="Genomic_DNA"/>
</dbReference>
<dbReference type="InterPro" id="IPR011042">
    <property type="entry name" value="6-blade_b-propeller_TolB-like"/>
</dbReference>
<sequence length="305" mass="33803">MTTPDIRCVLAARSLNGERPCWDADRRRLFWIDVREPALHCFDPATGEDRHWEMPSWIGPYGLTDDGAFVALRTGLHRLRFADGALDFVAPPPFDPRRFIFNEGDCDRQGRFWAGPMFVPLKPEGADGKGPEALPFWRWDGGATRDSWRPGTIPVKTANSLAWSADGTRMFHSDTDRKQLWVARYDPDRGTASDPALFADLSDEEGGPDGVAVDADGFLWIALYGGGKLLRLDPDGRTERTIPMPVQYPTMPAFGGDDLRTLFVTSACWSIPEAERDGRPLEGNLFALDAPVAGIPSVRMRVPSG</sequence>